<evidence type="ECO:0000313" key="2">
    <source>
        <dbReference type="EMBL" id="KAF7273607.1"/>
    </source>
</evidence>
<evidence type="ECO:0000256" key="1">
    <source>
        <dbReference type="SAM" id="MobiDB-lite"/>
    </source>
</evidence>
<name>A0A834I6K8_RHYFE</name>
<dbReference type="AlphaFoldDB" id="A0A834I6K8"/>
<sequence length="123" mass="13355">MLGVILFVAHIQTTKCKSIVTFNCKPSASRRFNADPGSHRSGAINKTPNERKKIAPGAAAAAATDVLVPVQRHPSHKGNPARGSRPVERAIDGRQATLSRISKIDRDSWKPSLKRCRARLSPP</sequence>
<protein>
    <submittedName>
        <fullName evidence="2">Uncharacterized protein</fullName>
    </submittedName>
</protein>
<dbReference type="EMBL" id="JAACXV010013360">
    <property type="protein sequence ID" value="KAF7273607.1"/>
    <property type="molecule type" value="Genomic_DNA"/>
</dbReference>
<dbReference type="Proteomes" id="UP000625711">
    <property type="component" value="Unassembled WGS sequence"/>
</dbReference>
<keyword evidence="3" id="KW-1185">Reference proteome</keyword>
<organism evidence="2 3">
    <name type="scientific">Rhynchophorus ferrugineus</name>
    <name type="common">Red palm weevil</name>
    <name type="synonym">Curculio ferrugineus</name>
    <dbReference type="NCBI Taxonomy" id="354439"/>
    <lineage>
        <taxon>Eukaryota</taxon>
        <taxon>Metazoa</taxon>
        <taxon>Ecdysozoa</taxon>
        <taxon>Arthropoda</taxon>
        <taxon>Hexapoda</taxon>
        <taxon>Insecta</taxon>
        <taxon>Pterygota</taxon>
        <taxon>Neoptera</taxon>
        <taxon>Endopterygota</taxon>
        <taxon>Coleoptera</taxon>
        <taxon>Polyphaga</taxon>
        <taxon>Cucujiformia</taxon>
        <taxon>Curculionidae</taxon>
        <taxon>Dryophthorinae</taxon>
        <taxon>Rhynchophorus</taxon>
    </lineage>
</organism>
<evidence type="ECO:0000313" key="3">
    <source>
        <dbReference type="Proteomes" id="UP000625711"/>
    </source>
</evidence>
<feature type="region of interest" description="Disordered" evidence="1">
    <location>
        <begin position="28"/>
        <end position="123"/>
    </location>
</feature>
<comment type="caution">
    <text evidence="2">The sequence shown here is derived from an EMBL/GenBank/DDBJ whole genome shotgun (WGS) entry which is preliminary data.</text>
</comment>
<accession>A0A834I6K8</accession>
<feature type="compositionally biased region" description="Basic residues" evidence="1">
    <location>
        <begin position="112"/>
        <end position="123"/>
    </location>
</feature>
<gene>
    <name evidence="2" type="ORF">GWI33_013685</name>
</gene>
<proteinExistence type="predicted"/>
<reference evidence="2" key="1">
    <citation type="submission" date="2020-08" db="EMBL/GenBank/DDBJ databases">
        <title>Genome sequencing and assembly of the red palm weevil Rhynchophorus ferrugineus.</title>
        <authorList>
            <person name="Dias G.B."/>
            <person name="Bergman C.M."/>
            <person name="Manee M."/>
        </authorList>
    </citation>
    <scope>NUCLEOTIDE SEQUENCE</scope>
    <source>
        <strain evidence="2">AA-2017</strain>
        <tissue evidence="2">Whole larva</tissue>
    </source>
</reference>